<evidence type="ECO:0000256" key="2">
    <source>
        <dbReference type="ARBA" id="ARBA00022525"/>
    </source>
</evidence>
<evidence type="ECO:0000256" key="1">
    <source>
        <dbReference type="ARBA" id="ARBA00022512"/>
    </source>
</evidence>
<reference evidence="9 10" key="1">
    <citation type="journal article" date="2019" name="Int. J. Syst. Evol. Microbiol.">
        <title>The Global Catalogue of Microorganisms (GCM) 10K type strain sequencing project: providing services to taxonomists for standard genome sequencing and annotation.</title>
        <authorList>
            <consortium name="The Broad Institute Genomics Platform"/>
            <consortium name="The Broad Institute Genome Sequencing Center for Infectious Disease"/>
            <person name="Wu L."/>
            <person name="Ma J."/>
        </authorList>
    </citation>
    <scope>NUCLEOTIDE SEQUENCE [LARGE SCALE GENOMIC DNA]</scope>
    <source>
        <strain evidence="9 10">JCM 15478</strain>
    </source>
</reference>
<feature type="compositionally biased region" description="Low complexity" evidence="5">
    <location>
        <begin position="118"/>
        <end position="129"/>
    </location>
</feature>
<protein>
    <recommendedName>
        <fullName evidence="8">Gram-positive cocci surface proteins LPxTG domain-containing protein</fullName>
    </recommendedName>
</protein>
<dbReference type="EMBL" id="BAAAPE010000022">
    <property type="protein sequence ID" value="GAA2100337.1"/>
    <property type="molecule type" value="Genomic_DNA"/>
</dbReference>
<dbReference type="PROSITE" id="PS50847">
    <property type="entry name" value="GRAM_POS_ANCHORING"/>
    <property type="match status" value="1"/>
</dbReference>
<keyword evidence="6" id="KW-0472">Membrane</keyword>
<feature type="domain" description="Gram-positive cocci surface proteins LPxTG" evidence="8">
    <location>
        <begin position="176"/>
        <end position="212"/>
    </location>
</feature>
<dbReference type="CDD" id="cd00298">
    <property type="entry name" value="ACD_sHsps_p23-like"/>
    <property type="match status" value="1"/>
</dbReference>
<dbReference type="Proteomes" id="UP001500016">
    <property type="component" value="Unassembled WGS sequence"/>
</dbReference>
<feature type="chain" id="PRO_5047395691" description="Gram-positive cocci surface proteins LPxTG domain-containing protein" evidence="7">
    <location>
        <begin position="29"/>
        <end position="212"/>
    </location>
</feature>
<evidence type="ECO:0000313" key="9">
    <source>
        <dbReference type="EMBL" id="GAA2100337.1"/>
    </source>
</evidence>
<keyword evidence="6" id="KW-0812">Transmembrane</keyword>
<evidence type="ECO:0000313" key="10">
    <source>
        <dbReference type="Proteomes" id="UP001500016"/>
    </source>
</evidence>
<dbReference type="InterPro" id="IPR019931">
    <property type="entry name" value="LPXTG_anchor"/>
</dbReference>
<keyword evidence="1" id="KW-0134">Cell wall</keyword>
<evidence type="ECO:0000259" key="8">
    <source>
        <dbReference type="PROSITE" id="PS50847"/>
    </source>
</evidence>
<proteinExistence type="predicted"/>
<feature type="transmembrane region" description="Helical" evidence="6">
    <location>
        <begin position="187"/>
        <end position="206"/>
    </location>
</feature>
<evidence type="ECO:0000256" key="4">
    <source>
        <dbReference type="ARBA" id="ARBA00023088"/>
    </source>
</evidence>
<evidence type="ECO:0000256" key="7">
    <source>
        <dbReference type="SAM" id="SignalP"/>
    </source>
</evidence>
<name>A0ABN2WW51_9ACTN</name>
<keyword evidence="3 7" id="KW-0732">Signal</keyword>
<sequence>MTALRRRWQRSTAIVATGAAAFLGTAIAATPAQAHSKDWSVDCYAVSVDLTNYSKEKDNKLTITAGEKSLLHTAFKGEFHKKIDLPKHSKELPVTVKVTAGDDEKFSWEDSKNSPVCESESPSPSPTESKPSEPSPSASTSASPSQSASEKPAPSSPETSSSAPAAKPQTGGGEDLAETGSSSNTPMIAGIAAAVVVLGGALVAFARKRRSS</sequence>
<comment type="caution">
    <text evidence="9">The sequence shown here is derived from an EMBL/GenBank/DDBJ whole genome shotgun (WGS) entry which is preliminary data.</text>
</comment>
<dbReference type="NCBIfam" id="TIGR01167">
    <property type="entry name" value="LPXTG_anchor"/>
    <property type="match status" value="1"/>
</dbReference>
<dbReference type="RefSeq" id="WP_344534463.1">
    <property type="nucleotide sequence ID" value="NZ_BAAAPE010000022.1"/>
</dbReference>
<feature type="compositionally biased region" description="Low complexity" evidence="5">
    <location>
        <begin position="135"/>
        <end position="168"/>
    </location>
</feature>
<evidence type="ECO:0000256" key="6">
    <source>
        <dbReference type="SAM" id="Phobius"/>
    </source>
</evidence>
<evidence type="ECO:0000256" key="3">
    <source>
        <dbReference type="ARBA" id="ARBA00022729"/>
    </source>
</evidence>
<evidence type="ECO:0000256" key="5">
    <source>
        <dbReference type="SAM" id="MobiDB-lite"/>
    </source>
</evidence>
<keyword evidence="6" id="KW-1133">Transmembrane helix</keyword>
<organism evidence="9 10">
    <name type="scientific">Streptomyces albiaxialis</name>
    <dbReference type="NCBI Taxonomy" id="329523"/>
    <lineage>
        <taxon>Bacteria</taxon>
        <taxon>Bacillati</taxon>
        <taxon>Actinomycetota</taxon>
        <taxon>Actinomycetes</taxon>
        <taxon>Kitasatosporales</taxon>
        <taxon>Streptomycetaceae</taxon>
        <taxon>Streptomyces</taxon>
    </lineage>
</organism>
<keyword evidence="4" id="KW-0572">Peptidoglycan-anchor</keyword>
<dbReference type="NCBIfam" id="NF041528">
    <property type="entry name" value="strep_LAETG"/>
    <property type="match status" value="1"/>
</dbReference>
<keyword evidence="10" id="KW-1185">Reference proteome</keyword>
<feature type="region of interest" description="Disordered" evidence="5">
    <location>
        <begin position="106"/>
        <end position="184"/>
    </location>
</feature>
<gene>
    <name evidence="9" type="ORF">GCM10009801_72800</name>
</gene>
<accession>A0ABN2WW51</accession>
<feature type="signal peptide" evidence="7">
    <location>
        <begin position="1"/>
        <end position="28"/>
    </location>
</feature>
<keyword evidence="2" id="KW-0964">Secreted</keyword>